<sequence length="145" mass="15126">MEAAKKAVFGCLVFSAVALVHSAFLTPDLWLLGFFGAAITLVIAEPESRFTQPRALLGGVLISFCCGLLAAHFMPGEPAAIVTACSAAILLMTLLRVQNPPAGAAAAIAASGTYDWTALLAPTATGMIMIVLAHQAWKHLNHARL</sequence>
<keyword evidence="1" id="KW-0472">Membrane</keyword>
<accession>A0A081BEZ9</accession>
<feature type="transmembrane region" description="Helical" evidence="1">
    <location>
        <begin position="79"/>
        <end position="97"/>
    </location>
</feature>
<name>A0A081BEZ9_9HYPH</name>
<comment type="caution">
    <text evidence="3">The sequence shown here is derived from an EMBL/GenBank/DDBJ whole genome shotgun (WGS) entry which is preliminary data.</text>
</comment>
<evidence type="ECO:0000259" key="2">
    <source>
        <dbReference type="Pfam" id="PF04982"/>
    </source>
</evidence>
<protein>
    <submittedName>
        <fullName evidence="3">Conserved protein</fullName>
    </submittedName>
</protein>
<dbReference type="AlphaFoldDB" id="A0A081BEZ9"/>
<dbReference type="InterPro" id="IPR058581">
    <property type="entry name" value="TM_HPP"/>
</dbReference>
<dbReference type="STRING" id="1333998.M2A_3116"/>
<evidence type="ECO:0000313" key="4">
    <source>
        <dbReference type="Proteomes" id="UP000028702"/>
    </source>
</evidence>
<reference evidence="3 4" key="1">
    <citation type="submission" date="2014-07" db="EMBL/GenBank/DDBJ databases">
        <title>Tepidicaulis marinum gen. nov., sp. nov., a novel marine bacterium denitrifying nitrate to nitrous oxide strictly under microaerobic conditions.</title>
        <authorList>
            <person name="Takeuchi M."/>
            <person name="Yamagishi T."/>
            <person name="Kamagata Y."/>
            <person name="Oshima K."/>
            <person name="Hattori M."/>
            <person name="Katayama T."/>
            <person name="Hanada S."/>
            <person name="Tamaki H."/>
            <person name="Marumo K."/>
            <person name="Maeda H."/>
            <person name="Nedachi M."/>
            <person name="Iwasaki W."/>
            <person name="Suwa Y."/>
            <person name="Sakata S."/>
        </authorList>
    </citation>
    <scope>NUCLEOTIDE SEQUENCE [LARGE SCALE GENOMIC DNA]</scope>
    <source>
        <strain evidence="3 4">MA2</strain>
    </source>
</reference>
<keyword evidence="1" id="KW-1133">Transmembrane helix</keyword>
<feature type="transmembrane region" description="Helical" evidence="1">
    <location>
        <begin position="56"/>
        <end position="73"/>
    </location>
</feature>
<feature type="transmembrane region" description="Helical" evidence="1">
    <location>
        <begin position="28"/>
        <end position="44"/>
    </location>
</feature>
<dbReference type="EMBL" id="BBIO01000022">
    <property type="protein sequence ID" value="GAK46617.1"/>
    <property type="molecule type" value="Genomic_DNA"/>
</dbReference>
<feature type="domain" description="HPP transmembrane region" evidence="2">
    <location>
        <begin position="5"/>
        <end position="141"/>
    </location>
</feature>
<dbReference type="PANTHER" id="PTHR33741">
    <property type="entry name" value="TRANSMEMBRANE PROTEIN DDB_G0269096-RELATED"/>
    <property type="match status" value="1"/>
</dbReference>
<feature type="transmembrane region" description="Helical" evidence="1">
    <location>
        <begin position="118"/>
        <end position="137"/>
    </location>
</feature>
<organism evidence="3 4">
    <name type="scientific">Tepidicaulis marinus</name>
    <dbReference type="NCBI Taxonomy" id="1333998"/>
    <lineage>
        <taxon>Bacteria</taxon>
        <taxon>Pseudomonadati</taxon>
        <taxon>Pseudomonadota</taxon>
        <taxon>Alphaproteobacteria</taxon>
        <taxon>Hyphomicrobiales</taxon>
        <taxon>Parvibaculaceae</taxon>
        <taxon>Tepidicaulis</taxon>
    </lineage>
</organism>
<dbReference type="eggNOG" id="COG3448">
    <property type="taxonomic scope" value="Bacteria"/>
</dbReference>
<proteinExistence type="predicted"/>
<evidence type="ECO:0000256" key="1">
    <source>
        <dbReference type="SAM" id="Phobius"/>
    </source>
</evidence>
<keyword evidence="4" id="KW-1185">Reference proteome</keyword>
<dbReference type="Pfam" id="PF04982">
    <property type="entry name" value="TM_HPP"/>
    <property type="match status" value="1"/>
</dbReference>
<dbReference type="PANTHER" id="PTHR33741:SF5">
    <property type="entry name" value="TRANSMEMBRANE PROTEIN DDB_G0269096-RELATED"/>
    <property type="match status" value="1"/>
</dbReference>
<dbReference type="InterPro" id="IPR007065">
    <property type="entry name" value="HPP"/>
</dbReference>
<dbReference type="Proteomes" id="UP000028702">
    <property type="component" value="Unassembled WGS sequence"/>
</dbReference>
<evidence type="ECO:0000313" key="3">
    <source>
        <dbReference type="EMBL" id="GAK46617.1"/>
    </source>
</evidence>
<gene>
    <name evidence="3" type="ORF">M2A_3116</name>
</gene>
<keyword evidence="1" id="KW-0812">Transmembrane</keyword>